<proteinExistence type="predicted"/>
<keyword evidence="3" id="KW-1185">Reference proteome</keyword>
<reference evidence="2 3" key="1">
    <citation type="submission" date="2019-05" db="EMBL/GenBank/DDBJ databases">
        <title>Another draft genome of Portunus trituberculatus and its Hox gene families provides insights of decapod evolution.</title>
        <authorList>
            <person name="Jeong J.-H."/>
            <person name="Song I."/>
            <person name="Kim S."/>
            <person name="Choi T."/>
            <person name="Kim D."/>
            <person name="Ryu S."/>
            <person name="Kim W."/>
        </authorList>
    </citation>
    <scope>NUCLEOTIDE SEQUENCE [LARGE SCALE GENOMIC DNA]</scope>
    <source>
        <tissue evidence="2">Muscle</tissue>
    </source>
</reference>
<dbReference type="EMBL" id="VSRR010071913">
    <property type="protein sequence ID" value="MPC86581.1"/>
    <property type="molecule type" value="Genomic_DNA"/>
</dbReference>
<feature type="compositionally biased region" description="Polar residues" evidence="1">
    <location>
        <begin position="14"/>
        <end position="24"/>
    </location>
</feature>
<accession>A0A5B7IM71</accession>
<evidence type="ECO:0000256" key="1">
    <source>
        <dbReference type="SAM" id="MobiDB-lite"/>
    </source>
</evidence>
<evidence type="ECO:0000313" key="3">
    <source>
        <dbReference type="Proteomes" id="UP000324222"/>
    </source>
</evidence>
<protein>
    <submittedName>
        <fullName evidence="2">Uncharacterized protein</fullName>
    </submittedName>
</protein>
<gene>
    <name evidence="2" type="ORF">E2C01_081415</name>
</gene>
<comment type="caution">
    <text evidence="2">The sequence shown here is derived from an EMBL/GenBank/DDBJ whole genome shotgun (WGS) entry which is preliminary data.</text>
</comment>
<organism evidence="2 3">
    <name type="scientific">Portunus trituberculatus</name>
    <name type="common">Swimming crab</name>
    <name type="synonym">Neptunus trituberculatus</name>
    <dbReference type="NCBI Taxonomy" id="210409"/>
    <lineage>
        <taxon>Eukaryota</taxon>
        <taxon>Metazoa</taxon>
        <taxon>Ecdysozoa</taxon>
        <taxon>Arthropoda</taxon>
        <taxon>Crustacea</taxon>
        <taxon>Multicrustacea</taxon>
        <taxon>Malacostraca</taxon>
        <taxon>Eumalacostraca</taxon>
        <taxon>Eucarida</taxon>
        <taxon>Decapoda</taxon>
        <taxon>Pleocyemata</taxon>
        <taxon>Brachyura</taxon>
        <taxon>Eubrachyura</taxon>
        <taxon>Portunoidea</taxon>
        <taxon>Portunidae</taxon>
        <taxon>Portuninae</taxon>
        <taxon>Portunus</taxon>
    </lineage>
</organism>
<dbReference type="AlphaFoldDB" id="A0A5B7IM71"/>
<name>A0A5B7IM71_PORTR</name>
<evidence type="ECO:0000313" key="2">
    <source>
        <dbReference type="EMBL" id="MPC86581.1"/>
    </source>
</evidence>
<dbReference type="Proteomes" id="UP000324222">
    <property type="component" value="Unassembled WGS sequence"/>
</dbReference>
<feature type="region of interest" description="Disordered" evidence="1">
    <location>
        <begin position="1"/>
        <end position="40"/>
    </location>
</feature>
<sequence length="72" mass="7776">MEEAGATEKAFASVSRQMSASTQHPAPLPPHTGTGTPSITATYCDLHENLRGNIVLHSIKTTHILTYTKKTK</sequence>